<feature type="non-terminal residue" evidence="1">
    <location>
        <position position="234"/>
    </location>
</feature>
<evidence type="ECO:0000313" key="1">
    <source>
        <dbReference type="EMBL" id="SVE47034.1"/>
    </source>
</evidence>
<name>A0A383DRT6_9ZZZZ</name>
<accession>A0A383DRT6</accession>
<sequence>FKGTFIPLTTTTTIGDRWDTSETLDHGHFDIGAHLSTSGTVTVQPDGDLEYTETGDADLAAKIAALDSYHDPITPTNPGGTDKVAYLAIRFWDVRVGDSAGDVAGATNISGGDFDSLYNTLTNTTNEGAAADFSDATDWRWADSLTGGGNEAPPLSLHHDTTGNIRTDHEWELPIHIYDQDGATSITSDTSFLPNSGSVSDLNEFAAVITYFDPAGDGIVAAEFDGDKILSNLE</sequence>
<protein>
    <submittedName>
        <fullName evidence="1">Uncharacterized protein</fullName>
    </submittedName>
</protein>
<feature type="non-terminal residue" evidence="1">
    <location>
        <position position="1"/>
    </location>
</feature>
<organism evidence="1">
    <name type="scientific">marine metagenome</name>
    <dbReference type="NCBI Taxonomy" id="408172"/>
    <lineage>
        <taxon>unclassified sequences</taxon>
        <taxon>metagenomes</taxon>
        <taxon>ecological metagenomes</taxon>
    </lineage>
</organism>
<dbReference type="EMBL" id="UINC01219532">
    <property type="protein sequence ID" value="SVE47034.1"/>
    <property type="molecule type" value="Genomic_DNA"/>
</dbReference>
<dbReference type="AlphaFoldDB" id="A0A383DRT6"/>
<gene>
    <name evidence="1" type="ORF">METZ01_LOCUS499888</name>
</gene>
<reference evidence="1" key="1">
    <citation type="submission" date="2018-05" db="EMBL/GenBank/DDBJ databases">
        <authorList>
            <person name="Lanie J.A."/>
            <person name="Ng W.-L."/>
            <person name="Kazmierczak K.M."/>
            <person name="Andrzejewski T.M."/>
            <person name="Davidsen T.M."/>
            <person name="Wayne K.J."/>
            <person name="Tettelin H."/>
            <person name="Glass J.I."/>
            <person name="Rusch D."/>
            <person name="Podicherti R."/>
            <person name="Tsui H.-C.T."/>
            <person name="Winkler M.E."/>
        </authorList>
    </citation>
    <scope>NUCLEOTIDE SEQUENCE</scope>
</reference>
<proteinExistence type="predicted"/>